<feature type="domain" description="GREB1-like C-terminal" evidence="8">
    <location>
        <begin position="1594"/>
        <end position="1757"/>
    </location>
</feature>
<dbReference type="Pfam" id="PF20267">
    <property type="entry name" value="GREB1_C"/>
    <property type="match status" value="1"/>
</dbReference>
<dbReference type="InterPro" id="IPR046926">
    <property type="entry name" value="GREB1_N"/>
</dbReference>
<dbReference type="Pfam" id="PF20692">
    <property type="entry name" value="cpSF2-GREB1"/>
    <property type="match status" value="1"/>
</dbReference>
<evidence type="ECO:0000256" key="1">
    <source>
        <dbReference type="ARBA" id="ARBA00004167"/>
    </source>
</evidence>
<dbReference type="GO" id="GO:0016020">
    <property type="term" value="C:membrane"/>
    <property type="evidence" value="ECO:0007669"/>
    <property type="project" value="UniProtKB-SubCell"/>
</dbReference>
<feature type="region of interest" description="Disordered" evidence="6">
    <location>
        <begin position="1016"/>
        <end position="1072"/>
    </location>
</feature>
<dbReference type="Proteomes" id="UP000324091">
    <property type="component" value="Chromosome 2"/>
</dbReference>
<comment type="caution">
    <text evidence="12">The sequence shown here is derived from an EMBL/GenBank/DDBJ whole genome shotgun (WGS) entry which is preliminary data.</text>
</comment>
<dbReference type="EMBL" id="RHFK02000012">
    <property type="protein sequence ID" value="TWW67404.1"/>
    <property type="molecule type" value="Genomic_DNA"/>
</dbReference>
<evidence type="ECO:0000256" key="6">
    <source>
        <dbReference type="SAM" id="MobiDB-lite"/>
    </source>
</evidence>
<sequence>MGNSYAGQMRTTRFEEVLHNSIEASLRSNVAVPPPVFSQLYLEIEKSLAQDGRAEVDDDDEDASEDTSPHIPYQMKPPPEGCCTTEGFCQAGRDLRLSSLALDTFDVPPGFLLVGVKSHTLPEDLLVCTVDCRFLPDERGHDALLGFSGNCVGCGEKGFRYFTDFANHINLKLSTQPKKQKHLKYLLYRNNQNVLVKGAPICWRGHAPHSNSGPPKKRHKGWSPESAANSVPDGTMKTPTSSSSLPTLSVSSVITNGARSDGAAPGITSTPSAPGLSVTVPDQLLHTCRLRPVIFTGHGTLPQLTGNVSEVLVSSLLQSCYLSSQTLPRVYQHYGPSPIQPLSAEMQILLTVYYLVQLGPVQVPLIEDLEQILMRSWRESHLSEIRQYQQPQPPTTHGRHYGIEMPTILPGFPQHLPVPPQSQQPLTPSQLPWLAQLATSSCGEGVVVLGEHIKSLARGIQQTFNRLMEGQLENTNYVVIIVSSPGEQTQSCVIVTGKHQCRALAESMYSPIEGLREISRQLSTDITQELLQYCNCLGDDGDMDSLLDLAAVDTKEPSALSRNSPKDSNIHISKDLSSPKVQSASLKDSCSEYLVEWCEVRPIQLAVARKLLSHVCAIADSSTQNLDLGSFDRVSFLILVPPSEVTFQQTVLHLWSSGVLGGLDQGCASKQEAERYVVKMDHGAQARIESLIHEAHSNSYTLYILVHDHAHWDIHNASCRSSDNGLGLVDQLLNSGLIRDAPNILILHVTSFPFALQTQCTRISPYNEIHWPSAFSNDVDLYHERTRYFGVSELLESTHSGSSLPLMRYDSSFESMASALEERFLMLHSAVIRTTVLIQHYCVALMAVSGRIGDSDHLHKHTSVETLEITQSLFTAAQQCPSRHGHMVLLRIPSPALAEWAFRQLCRVRRQLGLEHSFEIILGNPNQPLNIGQSFVDQIKKWLKIQEADWVPRTYLELEALPCILILSGAEPLGESLPRSLKHCDLRVISSSYLQRTNLEQELGLAAYLVRAEPRLQHNPSSGSDTLESDAEKLSSTDNEEEEEQNDDSPLSSSQQLQSCSDTGAADASTTAPNVLKGTVDNLLLGKGSKTATIRAASSHPLQCYHGQRQPLLSKMMTCTEQSLYYRQWTVPRSYHMDSNNRTEGRSDNFHPRRLLLSGPPQVGKTGAYLHFLGILSRMLIRLMEVDIYDEEETNCSVQLQEVQYHPPNTSWPNPEIMKTIPFDYTVHDPKYDDISSVYNPAYKPNDEGNPVCQEEVFLRRRTCRIKLSKYAAYNTYHHCEQCHQYLGFNHRYQMCESTLHTFTFTHLLLGEEIQLYFIIPKSKERYFSFNQSGGQLEGMHLPLTSDQSPDCIKSPIFTPTTGRHEHGLFNLFHALDGASHLHILVVKEYEMAVYKKYWPNHIMLVLPSVFNGAGIGAAHFLIKELSYHNLEMERSRRLEGGGPAGDVWPFIILADDSCVMWNVVDLDTRNGPAEQAISLKQVLLHMEGCPDLAHYGLCGIRKWTSRTLTGNKHREPFSRGHLHDFLLLNVDQSQNVQYDQNRFSCHDVDFGLRLHSAGMLVCRFNGFSVMKKQISIGGYRTFVIKTKVSDDPVPTSVGPSQYVCAPDTKHLFLATPAQLLLEKYLQHTSQKLFPLSTRNYTHPVLSVDCYLNLGPEVTVCFVSSRPHSVNINTTGLLFSGLLLSFADSFVTPGFLKKFSFLKGATLCVISADRSSLRKTVSRLELEEEWRFRLSDEFQTANAKEDRPLFFLTGKHI</sequence>
<evidence type="ECO:0000259" key="10">
    <source>
        <dbReference type="Pfam" id="PF20691"/>
    </source>
</evidence>
<evidence type="ECO:0000259" key="11">
    <source>
        <dbReference type="Pfam" id="PF20692"/>
    </source>
</evidence>
<feature type="compositionally biased region" description="Low complexity" evidence="6">
    <location>
        <begin position="1048"/>
        <end position="1072"/>
    </location>
</feature>
<keyword evidence="4" id="KW-1133">Transmembrane helix</keyword>
<feature type="compositionally biased region" description="Acidic residues" evidence="6">
    <location>
        <begin position="1038"/>
        <end position="1047"/>
    </location>
</feature>
<evidence type="ECO:0000313" key="13">
    <source>
        <dbReference type="Proteomes" id="UP000324091"/>
    </source>
</evidence>
<evidence type="ECO:0000256" key="4">
    <source>
        <dbReference type="ARBA" id="ARBA00022989"/>
    </source>
</evidence>
<name>A0A5C6NIX0_9TELE</name>
<comment type="similarity">
    <text evidence="2">Belongs to the GREB1 family.</text>
</comment>
<evidence type="ECO:0000256" key="3">
    <source>
        <dbReference type="ARBA" id="ARBA00022692"/>
    </source>
</evidence>
<feature type="region of interest" description="Disordered" evidence="6">
    <location>
        <begin position="207"/>
        <end position="247"/>
    </location>
</feature>
<protein>
    <submittedName>
        <fullName evidence="12">Protein GREB1</fullName>
    </submittedName>
</protein>
<dbReference type="InterPro" id="IPR049100">
    <property type="entry name" value="TAGT"/>
</dbReference>
<feature type="domain" description="GREB1-like second" evidence="9">
    <location>
        <begin position="208"/>
        <end position="536"/>
    </location>
</feature>
<evidence type="ECO:0000313" key="12">
    <source>
        <dbReference type="EMBL" id="TWW67404.1"/>
    </source>
</evidence>
<evidence type="ECO:0000256" key="5">
    <source>
        <dbReference type="ARBA" id="ARBA00023136"/>
    </source>
</evidence>
<dbReference type="InterPro" id="IPR046927">
    <property type="entry name" value="GREB1-like_C"/>
</dbReference>
<dbReference type="InterPro" id="IPR048657">
    <property type="entry name" value="GREB1-like_cpSF2"/>
</dbReference>
<dbReference type="Pfam" id="PF15782">
    <property type="entry name" value="GREB1_N"/>
    <property type="match status" value="1"/>
</dbReference>
<reference evidence="12 13" key="1">
    <citation type="submission" date="2019-04" db="EMBL/GenBank/DDBJ databases">
        <title>Chromosome genome assembly for Takifugu flavidus.</title>
        <authorList>
            <person name="Xiao S."/>
        </authorList>
    </citation>
    <scope>NUCLEOTIDE SEQUENCE [LARGE SCALE GENOMIC DNA]</scope>
    <source>
        <strain evidence="12">HTHZ2018</strain>
        <tissue evidence="12">Muscle</tissue>
    </source>
</reference>
<feature type="domain" description="GREB1-like circularly permuted SF2 helicase" evidence="11">
    <location>
        <begin position="600"/>
        <end position="1064"/>
    </location>
</feature>
<comment type="subcellular location">
    <subcellularLocation>
        <location evidence="1">Membrane</location>
        <topology evidence="1">Single-pass membrane protein</topology>
    </subcellularLocation>
</comment>
<feature type="compositionally biased region" description="Acidic residues" evidence="6">
    <location>
        <begin position="56"/>
        <end position="65"/>
    </location>
</feature>
<accession>A0A5C6NIX0</accession>
<dbReference type="Pfam" id="PF20688">
    <property type="entry name" value="GREB1_2nd"/>
    <property type="match status" value="1"/>
</dbReference>
<feature type="domain" description="TET-Associated Glycosyltransferase" evidence="10">
    <location>
        <begin position="1356"/>
        <end position="1576"/>
    </location>
</feature>
<keyword evidence="5" id="KW-0472">Membrane</keyword>
<gene>
    <name evidence="12" type="ORF">D4764_02G0004450</name>
</gene>
<feature type="region of interest" description="Disordered" evidence="6">
    <location>
        <begin position="51"/>
        <end position="76"/>
    </location>
</feature>
<dbReference type="InterPro" id="IPR028422">
    <property type="entry name" value="GREB1"/>
</dbReference>
<feature type="domain" description="GREB1 N-terminal" evidence="7">
    <location>
        <begin position="57"/>
        <end position="205"/>
    </location>
</feature>
<evidence type="ECO:0000256" key="2">
    <source>
        <dbReference type="ARBA" id="ARBA00009148"/>
    </source>
</evidence>
<dbReference type="Pfam" id="PF20691">
    <property type="entry name" value="TAGT"/>
    <property type="match status" value="1"/>
</dbReference>
<evidence type="ECO:0000259" key="7">
    <source>
        <dbReference type="Pfam" id="PF15782"/>
    </source>
</evidence>
<evidence type="ECO:0000259" key="8">
    <source>
        <dbReference type="Pfam" id="PF20267"/>
    </source>
</evidence>
<evidence type="ECO:0000259" key="9">
    <source>
        <dbReference type="Pfam" id="PF20688"/>
    </source>
</evidence>
<dbReference type="InterPro" id="IPR048659">
    <property type="entry name" value="GREB1-like_2nd"/>
</dbReference>
<dbReference type="PANTHER" id="PTHR15720:SF13">
    <property type="entry name" value="PROTEIN GREB1"/>
    <property type="match status" value="1"/>
</dbReference>
<keyword evidence="3" id="KW-0812">Transmembrane</keyword>
<proteinExistence type="inferred from homology"/>
<keyword evidence="13" id="KW-1185">Reference proteome</keyword>
<organism evidence="12 13">
    <name type="scientific">Takifugu flavidus</name>
    <name type="common">sansaifugu</name>
    <dbReference type="NCBI Taxonomy" id="433684"/>
    <lineage>
        <taxon>Eukaryota</taxon>
        <taxon>Metazoa</taxon>
        <taxon>Chordata</taxon>
        <taxon>Craniata</taxon>
        <taxon>Vertebrata</taxon>
        <taxon>Euteleostomi</taxon>
        <taxon>Actinopterygii</taxon>
        <taxon>Neopterygii</taxon>
        <taxon>Teleostei</taxon>
        <taxon>Neoteleostei</taxon>
        <taxon>Acanthomorphata</taxon>
        <taxon>Eupercaria</taxon>
        <taxon>Tetraodontiformes</taxon>
        <taxon>Tetradontoidea</taxon>
        <taxon>Tetraodontidae</taxon>
        <taxon>Takifugu</taxon>
    </lineage>
</organism>
<dbReference type="PANTHER" id="PTHR15720">
    <property type="entry name" value="GREB1-RELATED"/>
    <property type="match status" value="1"/>
</dbReference>